<evidence type="ECO:0000313" key="3">
    <source>
        <dbReference type="Proteomes" id="UP000327085"/>
    </source>
</evidence>
<dbReference type="PANTHER" id="PTHR38932:SF2">
    <property type="entry name" value="DUF3741 DOMAIN-CONTAINING PROTEIN"/>
    <property type="match status" value="1"/>
</dbReference>
<organism evidence="2 3">
    <name type="scientific">Prunus dulcis</name>
    <name type="common">Almond</name>
    <name type="synonym">Amygdalus dulcis</name>
    <dbReference type="NCBI Taxonomy" id="3755"/>
    <lineage>
        <taxon>Eukaryota</taxon>
        <taxon>Viridiplantae</taxon>
        <taxon>Streptophyta</taxon>
        <taxon>Embryophyta</taxon>
        <taxon>Tracheophyta</taxon>
        <taxon>Spermatophyta</taxon>
        <taxon>Magnoliopsida</taxon>
        <taxon>eudicotyledons</taxon>
        <taxon>Gunneridae</taxon>
        <taxon>Pentapetalae</taxon>
        <taxon>rosids</taxon>
        <taxon>fabids</taxon>
        <taxon>Rosales</taxon>
        <taxon>Rosaceae</taxon>
        <taxon>Amygdaloideae</taxon>
        <taxon>Amygdaleae</taxon>
        <taxon>Prunus</taxon>
    </lineage>
</organism>
<dbReference type="PANTHER" id="PTHR38932">
    <property type="entry name" value="BNAC03G64660D PROTEIN"/>
    <property type="match status" value="1"/>
</dbReference>
<proteinExistence type="predicted"/>
<sequence>MASFSLSYVLVLDSNSGYLIDCVLENPSKISSGSPCLFSKETNLKGQSHSNLKTDSKFQKVRFLPCLLSSFELFVSCFLNKPSVNPLILTFSYSTCGQSLFLAVEAQTTKQQMYPKVKVRLQEQDDYFSPQNHHRTLLLTNASDESVPGKEIQSCSPPSIAITKKAYVCKLQGHSISSSKAENSRNPGKATKPADARSCSILRPRAVLSSPENDGMIGSRNKVVDKISLAVKVHNTKEKVAAAQKPQQPKIVQSQVKKAARPVNMTKRLQQSVDKKNGVVQSRIQKPMMEKQQPSLGMRKPSFTST</sequence>
<dbReference type="Gramene" id="VVA15983">
    <property type="protein sequence ID" value="VVA15983"/>
    <property type="gene ID" value="Prudul26B021500"/>
</dbReference>
<dbReference type="EMBL" id="CABIKO010000016">
    <property type="protein sequence ID" value="VVA15983.1"/>
    <property type="molecule type" value="Genomic_DNA"/>
</dbReference>
<protein>
    <submittedName>
        <fullName evidence="2">PREDICTED: LOC110628801 isoform</fullName>
    </submittedName>
</protein>
<accession>A0A5E4EJV0</accession>
<name>A0A5E4EJV0_PRUDU</name>
<evidence type="ECO:0000256" key="1">
    <source>
        <dbReference type="SAM" id="MobiDB-lite"/>
    </source>
</evidence>
<reference evidence="3" key="1">
    <citation type="journal article" date="2020" name="Plant J.">
        <title>Transposons played a major role in the diversification between the closely related almond and peach genomes: results from the almond genome sequence.</title>
        <authorList>
            <person name="Alioto T."/>
            <person name="Alexiou K.G."/>
            <person name="Bardil A."/>
            <person name="Barteri F."/>
            <person name="Castanera R."/>
            <person name="Cruz F."/>
            <person name="Dhingra A."/>
            <person name="Duval H."/>
            <person name="Fernandez I Marti A."/>
            <person name="Frias L."/>
            <person name="Galan B."/>
            <person name="Garcia J.L."/>
            <person name="Howad W."/>
            <person name="Gomez-Garrido J."/>
            <person name="Gut M."/>
            <person name="Julca I."/>
            <person name="Morata J."/>
            <person name="Puigdomenech P."/>
            <person name="Ribeca P."/>
            <person name="Rubio Cabetas M.J."/>
            <person name="Vlasova A."/>
            <person name="Wirthensohn M."/>
            <person name="Garcia-Mas J."/>
            <person name="Gabaldon T."/>
            <person name="Casacuberta J.M."/>
            <person name="Arus P."/>
        </authorList>
    </citation>
    <scope>NUCLEOTIDE SEQUENCE [LARGE SCALE GENOMIC DNA]</scope>
    <source>
        <strain evidence="3">cv. Texas</strain>
    </source>
</reference>
<dbReference type="InParanoid" id="A0A5E4EJV0"/>
<feature type="region of interest" description="Disordered" evidence="1">
    <location>
        <begin position="258"/>
        <end position="306"/>
    </location>
</feature>
<dbReference type="Proteomes" id="UP000327085">
    <property type="component" value="Chromosome 8"/>
</dbReference>
<evidence type="ECO:0000313" key="2">
    <source>
        <dbReference type="EMBL" id="VVA15983.1"/>
    </source>
</evidence>
<gene>
    <name evidence="2" type="ORF">ALMOND_2B021500</name>
</gene>
<dbReference type="AlphaFoldDB" id="A0A5E4EJV0"/>